<dbReference type="AlphaFoldDB" id="A0A2N4T1X8"/>
<organism evidence="2 3">
    <name type="scientific">Kocuria flava</name>
    <dbReference type="NCBI Taxonomy" id="446860"/>
    <lineage>
        <taxon>Bacteria</taxon>
        <taxon>Bacillati</taxon>
        <taxon>Actinomycetota</taxon>
        <taxon>Actinomycetes</taxon>
        <taxon>Micrococcales</taxon>
        <taxon>Micrococcaceae</taxon>
        <taxon>Kocuria</taxon>
    </lineage>
</organism>
<dbReference type="Proteomes" id="UP000234632">
    <property type="component" value="Unassembled WGS sequence"/>
</dbReference>
<dbReference type="RefSeq" id="WP_101851892.1">
    <property type="nucleotide sequence ID" value="NZ_LOMZ01000001.1"/>
</dbReference>
<sequence length="133" mass="14937">MSGGIEEEIAQGESSQGRVRQALGRLRTWSRGHPALFAAYRTLVTVLGGIFVLAGLIMLVTPGPGWVAIFLGLGVWGTEFHWAHRLNLWAKRQVLTVWRRWQAWNAARRHRRAQRAAPRPVVPGPRHLRVPGP</sequence>
<name>A0A2N4T1X8_9MICC</name>
<evidence type="ECO:0000313" key="2">
    <source>
        <dbReference type="EMBL" id="PLC12244.1"/>
    </source>
</evidence>
<proteinExistence type="predicted"/>
<dbReference type="InterPro" id="IPR019099">
    <property type="entry name" value="Uncharacterised_PGPGW_TM"/>
</dbReference>
<evidence type="ECO:0000256" key="1">
    <source>
        <dbReference type="SAM" id="Phobius"/>
    </source>
</evidence>
<gene>
    <name evidence="2" type="ORF">AUQ48_08385</name>
</gene>
<reference evidence="2 3" key="1">
    <citation type="submission" date="2015-12" db="EMBL/GenBank/DDBJ databases">
        <authorList>
            <person name="Shamseldin A."/>
            <person name="Moawad H."/>
            <person name="Abd El-Rahim W.M."/>
            <person name="Sadowsky M.J."/>
        </authorList>
    </citation>
    <scope>NUCLEOTIDE SEQUENCE [LARGE SCALE GENOMIC DNA]</scope>
    <source>
        <strain evidence="2 3">S43</strain>
    </source>
</reference>
<dbReference type="EMBL" id="LOMZ01000001">
    <property type="protein sequence ID" value="PLC12244.1"/>
    <property type="molecule type" value="Genomic_DNA"/>
</dbReference>
<evidence type="ECO:0000313" key="3">
    <source>
        <dbReference type="Proteomes" id="UP000234632"/>
    </source>
</evidence>
<comment type="caution">
    <text evidence="2">The sequence shown here is derived from an EMBL/GenBank/DDBJ whole genome shotgun (WGS) entry which is preliminary data.</text>
</comment>
<evidence type="ECO:0008006" key="4">
    <source>
        <dbReference type="Google" id="ProtNLM"/>
    </source>
</evidence>
<feature type="transmembrane region" description="Helical" evidence="1">
    <location>
        <begin position="65"/>
        <end position="83"/>
    </location>
</feature>
<keyword evidence="1" id="KW-0812">Transmembrane</keyword>
<accession>A0A2N4T1X8</accession>
<keyword evidence="1" id="KW-1133">Transmembrane helix</keyword>
<keyword evidence="1" id="KW-0472">Membrane</keyword>
<dbReference type="Pfam" id="PF09656">
    <property type="entry name" value="PGPGW"/>
    <property type="match status" value="1"/>
</dbReference>
<feature type="transmembrane region" description="Helical" evidence="1">
    <location>
        <begin position="35"/>
        <end position="59"/>
    </location>
</feature>
<protein>
    <recommendedName>
        <fullName evidence="4">TIGR02611 family protein</fullName>
    </recommendedName>
</protein>